<evidence type="ECO:0000313" key="2">
    <source>
        <dbReference type="Proteomes" id="UP000010932"/>
    </source>
</evidence>
<gene>
    <name evidence="1" type="ORF">O53_3100</name>
</gene>
<protein>
    <submittedName>
        <fullName evidence="1">Putative lipoprotein</fullName>
    </submittedName>
</protein>
<evidence type="ECO:0000313" key="1">
    <source>
        <dbReference type="EMBL" id="ELP54284.1"/>
    </source>
</evidence>
<organism evidence="1 2">
    <name type="scientific">Microcystis aeruginosa TAIHU98</name>
    <dbReference type="NCBI Taxonomy" id="1134457"/>
    <lineage>
        <taxon>Bacteria</taxon>
        <taxon>Bacillati</taxon>
        <taxon>Cyanobacteriota</taxon>
        <taxon>Cyanophyceae</taxon>
        <taxon>Oscillatoriophycideae</taxon>
        <taxon>Chroococcales</taxon>
        <taxon>Microcystaceae</taxon>
        <taxon>Microcystis</taxon>
    </lineage>
</organism>
<proteinExistence type="predicted"/>
<accession>L7E5F8</accession>
<sequence length="47" mass="4982">MTFSPLTSQGIGTIFTLSGCGIPKSDFTPNGLDSNSVLLDDNQQFCL</sequence>
<comment type="caution">
    <text evidence="1">The sequence shown here is derived from an EMBL/GenBank/DDBJ whole genome shotgun (WGS) entry which is preliminary data.</text>
</comment>
<dbReference type="Proteomes" id="UP000010932">
    <property type="component" value="Unassembled WGS sequence"/>
</dbReference>
<keyword evidence="1" id="KW-0449">Lipoprotein</keyword>
<dbReference type="AlphaFoldDB" id="L7E5F8"/>
<reference evidence="1 2" key="1">
    <citation type="journal article" date="2013" name="Genome Announc.">
        <title>Whole-Genome Sequence of Microcystis aeruginosa TAIHU98, a Nontoxic Bloom-Forming Strain Isolated from Taihu Lake, China.</title>
        <authorList>
            <person name="Yang C."/>
            <person name="Zhang W."/>
            <person name="Ren M."/>
            <person name="Song L."/>
            <person name="Li T."/>
            <person name="Zhao J."/>
        </authorList>
    </citation>
    <scope>NUCLEOTIDE SEQUENCE [LARGE SCALE GENOMIC DNA]</scope>
    <source>
        <strain evidence="1 2">TAIHU98</strain>
    </source>
</reference>
<dbReference type="PATRIC" id="fig|1134457.3.peg.3490"/>
<name>L7E5F8_MICAE</name>
<dbReference type="EMBL" id="ANKQ01000002">
    <property type="protein sequence ID" value="ELP54284.1"/>
    <property type="molecule type" value="Genomic_DNA"/>
</dbReference>